<dbReference type="AlphaFoldDB" id="A0A367G1E7"/>
<comment type="caution">
    <text evidence="2">The sequence shown here is derived from an EMBL/GenBank/DDBJ whole genome shotgun (WGS) entry which is preliminary data.</text>
</comment>
<reference evidence="2 3" key="1">
    <citation type="submission" date="2018-03" db="EMBL/GenBank/DDBJ databases">
        <title>Complete genome sequencing of Faecalibacterium prausnitzii strains isolated from the human gut.</title>
        <authorList>
            <person name="Fitzgerald B.C."/>
            <person name="Shkoporov A.N."/>
            <person name="Ross P.R."/>
            <person name="Hill C."/>
        </authorList>
    </citation>
    <scope>NUCLEOTIDE SEQUENCE [LARGE SCALE GENOMIC DNA]</scope>
    <source>
        <strain evidence="2 3">ATCC 27768</strain>
    </source>
</reference>
<sequence length="679" mass="78484">MRCEELFKERNFWQKNAFDRIKASLLTARDNAFLQYDGMQESYLVVVYGPSQIGKTSLILKLIGIRDDDDCFQKVSQTLRTKEITRGNSSTSTAILYARSDTEQYALAVEDEPGKVSEKLFFSDEKELEAKLIEVRSRVVKNRESARSVLHIDIPRKFFTAKTAAENLYVMDLPGVGSKTEGEAAHVQKLMRRYLPVAQVCLVVCTANTIQSLEVQDGLEPYWRDKPGQYIVAATKAFSLGTVKDYFKKPRQQREKSFYDFVMETYKTETGKYLGETSKVEVFPVELADSFQKLCESLEEEDRKEMTETRDRILQELRQSIQQREGQRFQAALQRLQGELKIAEKSRLAESDGQLDKKEKEIKAEENIIKQSEDFIKSETTGDKQTDREERLRKIKGLQAAKNMLTGCVERFGKCCKPKLNEKIDTLIKDEHLFRTSGGGRYLVDRVSALRQNDSDRKVFAALLDYLREKVSGDEGYLDQYVKILKDAGMSVSYNKNALWQKLEQDIHEDFYQEYYPKQSLFHREKVWLEDVRELNGEIVEKVAKELLKYETTWLGELEKVLCNEERLERQGQQLLAEKRKKADDAKARKSTLEAQKAVLEKAREHIVEEIRQDRENLEDYRRIAKEAYTEQYAGIVRRIRQTPGVAEKTKLILLLGMLEEDYKAAIGGCQDEISAGKT</sequence>
<proteinExistence type="predicted"/>
<organism evidence="2 3">
    <name type="scientific">Faecalibacterium prausnitzii</name>
    <dbReference type="NCBI Taxonomy" id="853"/>
    <lineage>
        <taxon>Bacteria</taxon>
        <taxon>Bacillati</taxon>
        <taxon>Bacillota</taxon>
        <taxon>Clostridia</taxon>
        <taxon>Eubacteriales</taxon>
        <taxon>Oscillospiraceae</taxon>
        <taxon>Faecalibacterium</taxon>
    </lineage>
</organism>
<evidence type="ECO:0000313" key="2">
    <source>
        <dbReference type="EMBL" id="RCH44527.1"/>
    </source>
</evidence>
<dbReference type="RefSeq" id="WP_113992579.1">
    <property type="nucleotide sequence ID" value="NZ_JAWHPP010000013.1"/>
</dbReference>
<keyword evidence="1" id="KW-0175">Coiled coil</keyword>
<gene>
    <name evidence="2" type="ORF">C7J97_10770</name>
</gene>
<dbReference type="Proteomes" id="UP000252378">
    <property type="component" value="Unassembled WGS sequence"/>
</dbReference>
<dbReference type="EMBL" id="PXUP01000015">
    <property type="protein sequence ID" value="RCH44527.1"/>
    <property type="molecule type" value="Genomic_DNA"/>
</dbReference>
<accession>A0A367G1E7</accession>
<evidence type="ECO:0000256" key="1">
    <source>
        <dbReference type="SAM" id="Coils"/>
    </source>
</evidence>
<evidence type="ECO:0008006" key="4">
    <source>
        <dbReference type="Google" id="ProtNLM"/>
    </source>
</evidence>
<name>A0A367G1E7_9FIRM</name>
<feature type="coiled-coil region" evidence="1">
    <location>
        <begin position="558"/>
        <end position="631"/>
    </location>
</feature>
<protein>
    <recommendedName>
        <fullName evidence="4">Dynamin family protein</fullName>
    </recommendedName>
</protein>
<dbReference type="InterPro" id="IPR027417">
    <property type="entry name" value="P-loop_NTPase"/>
</dbReference>
<dbReference type="Gene3D" id="3.40.50.300">
    <property type="entry name" value="P-loop containing nucleotide triphosphate hydrolases"/>
    <property type="match status" value="1"/>
</dbReference>
<dbReference type="SUPFAM" id="SSF52540">
    <property type="entry name" value="P-loop containing nucleoside triphosphate hydrolases"/>
    <property type="match status" value="1"/>
</dbReference>
<evidence type="ECO:0000313" key="3">
    <source>
        <dbReference type="Proteomes" id="UP000252378"/>
    </source>
</evidence>
<feature type="coiled-coil region" evidence="1">
    <location>
        <begin position="348"/>
        <end position="375"/>
    </location>
</feature>